<reference evidence="12 13" key="1">
    <citation type="submission" date="2016-03" db="EMBL/GenBank/DDBJ databases">
        <authorList>
            <person name="Devillers H."/>
        </authorList>
    </citation>
    <scope>NUCLEOTIDE SEQUENCE [LARGE SCALE GENOMIC DNA]</scope>
    <source>
        <strain evidence="12">CBS 6772</strain>
    </source>
</reference>
<dbReference type="GO" id="GO:0003677">
    <property type="term" value="F:DNA binding"/>
    <property type="evidence" value="ECO:0007669"/>
    <property type="project" value="InterPro"/>
</dbReference>
<keyword evidence="2" id="KW-0479">Metal-binding</keyword>
<dbReference type="PROSITE" id="PS50016">
    <property type="entry name" value="ZF_PHD_2"/>
    <property type="match status" value="1"/>
</dbReference>
<dbReference type="SMART" id="SM00558">
    <property type="entry name" value="JmjC"/>
    <property type="match status" value="1"/>
</dbReference>
<feature type="domain" description="PHD-type" evidence="8">
    <location>
        <begin position="1347"/>
        <end position="1399"/>
    </location>
</feature>
<dbReference type="GO" id="GO:0005634">
    <property type="term" value="C:nucleus"/>
    <property type="evidence" value="ECO:0007669"/>
    <property type="project" value="UniProtKB-SubCell"/>
</dbReference>
<dbReference type="GO" id="GO:0010468">
    <property type="term" value="P:regulation of gene expression"/>
    <property type="evidence" value="ECO:0007669"/>
    <property type="project" value="TreeGrafter"/>
</dbReference>
<dbReference type="Proteomes" id="UP000190831">
    <property type="component" value="Chromosome C"/>
</dbReference>
<evidence type="ECO:0000256" key="2">
    <source>
        <dbReference type="ARBA" id="ARBA00022723"/>
    </source>
</evidence>
<evidence type="ECO:0000313" key="12">
    <source>
        <dbReference type="EMBL" id="SCW00423.1"/>
    </source>
</evidence>
<dbReference type="Pfam" id="PF08429">
    <property type="entry name" value="PLU-1"/>
    <property type="match status" value="1"/>
</dbReference>
<dbReference type="Pfam" id="PF00628">
    <property type="entry name" value="PHD"/>
    <property type="match status" value="1"/>
</dbReference>
<accession>A0A1G4M976</accession>
<proteinExistence type="predicted"/>
<dbReference type="SUPFAM" id="SSF57903">
    <property type="entry name" value="FYVE/PHD zinc finger"/>
    <property type="match status" value="1"/>
</dbReference>
<evidence type="ECO:0000256" key="5">
    <source>
        <dbReference type="ARBA" id="ARBA00023242"/>
    </source>
</evidence>
<feature type="region of interest" description="Disordered" evidence="7">
    <location>
        <begin position="195"/>
        <end position="222"/>
    </location>
</feature>
<dbReference type="PROSITE" id="PS51184">
    <property type="entry name" value="JMJC"/>
    <property type="match status" value="1"/>
</dbReference>
<dbReference type="PROSITE" id="PS01359">
    <property type="entry name" value="ZF_PHD_1"/>
    <property type="match status" value="1"/>
</dbReference>
<dbReference type="GO" id="GO:0006338">
    <property type="term" value="P:chromatin remodeling"/>
    <property type="evidence" value="ECO:0007669"/>
    <property type="project" value="TreeGrafter"/>
</dbReference>
<dbReference type="PANTHER" id="PTHR10694">
    <property type="entry name" value="LYSINE-SPECIFIC DEMETHYLASE"/>
    <property type="match status" value="1"/>
</dbReference>
<dbReference type="InterPro" id="IPR001606">
    <property type="entry name" value="ARID_dom"/>
</dbReference>
<dbReference type="PANTHER" id="PTHR10694:SF113">
    <property type="entry name" value="PROTEIN JUMONJI"/>
    <property type="match status" value="1"/>
</dbReference>
<evidence type="ECO:0000313" key="13">
    <source>
        <dbReference type="Proteomes" id="UP000190831"/>
    </source>
</evidence>
<keyword evidence="3 6" id="KW-0863">Zinc-finger</keyword>
<dbReference type="SMART" id="SM00501">
    <property type="entry name" value="BRIGHT"/>
    <property type="match status" value="1"/>
</dbReference>
<dbReference type="InterPro" id="IPR001965">
    <property type="entry name" value="Znf_PHD"/>
</dbReference>
<dbReference type="InterPro" id="IPR019786">
    <property type="entry name" value="Zinc_finger_PHD-type_CS"/>
</dbReference>
<evidence type="ECO:0000256" key="4">
    <source>
        <dbReference type="ARBA" id="ARBA00022833"/>
    </source>
</evidence>
<dbReference type="GO" id="GO:0008270">
    <property type="term" value="F:zinc ion binding"/>
    <property type="evidence" value="ECO:0007669"/>
    <property type="project" value="UniProtKB-KW"/>
</dbReference>
<gene>
    <name evidence="12" type="ORF">LAFE_0C03862G</name>
</gene>
<keyword evidence="5" id="KW-0539">Nucleus</keyword>
<dbReference type="PROSITE" id="PS51011">
    <property type="entry name" value="ARID"/>
    <property type="match status" value="1"/>
</dbReference>
<feature type="compositionally biased region" description="Polar residues" evidence="7">
    <location>
        <begin position="31"/>
        <end position="43"/>
    </location>
</feature>
<feature type="domain" description="ARID" evidence="9">
    <location>
        <begin position="258"/>
        <end position="356"/>
    </location>
</feature>
<dbReference type="Gene3D" id="3.30.40.10">
    <property type="entry name" value="Zinc/RING finger domain, C3HC4 (zinc finger)"/>
    <property type="match status" value="1"/>
</dbReference>
<dbReference type="Gene3D" id="1.10.150.60">
    <property type="entry name" value="ARID DNA-binding domain"/>
    <property type="match status" value="1"/>
</dbReference>
<dbReference type="Pfam" id="PF02373">
    <property type="entry name" value="JmjC"/>
    <property type="match status" value="1"/>
</dbReference>
<feature type="compositionally biased region" description="Polar residues" evidence="7">
    <location>
        <begin position="1541"/>
        <end position="1551"/>
    </location>
</feature>
<evidence type="ECO:0000256" key="3">
    <source>
        <dbReference type="ARBA" id="ARBA00022771"/>
    </source>
</evidence>
<protein>
    <submittedName>
        <fullName evidence="12">LAFE_0C03862g1_1</fullName>
    </submittedName>
</protein>
<dbReference type="GO" id="GO:0000785">
    <property type="term" value="C:chromatin"/>
    <property type="evidence" value="ECO:0007669"/>
    <property type="project" value="TreeGrafter"/>
</dbReference>
<comment type="subcellular location">
    <subcellularLocation>
        <location evidence="1">Nucleus</location>
    </subcellularLocation>
</comment>
<dbReference type="InterPro" id="IPR003349">
    <property type="entry name" value="JmjN"/>
</dbReference>
<dbReference type="InterPro" id="IPR036431">
    <property type="entry name" value="ARID_dom_sf"/>
</dbReference>
<dbReference type="InterPro" id="IPR013083">
    <property type="entry name" value="Znf_RING/FYVE/PHD"/>
</dbReference>
<feature type="compositionally biased region" description="Polar residues" evidence="7">
    <location>
        <begin position="52"/>
        <end position="62"/>
    </location>
</feature>
<evidence type="ECO:0000259" key="10">
    <source>
        <dbReference type="PROSITE" id="PS51183"/>
    </source>
</evidence>
<dbReference type="OMA" id="GFDQVCK"/>
<evidence type="ECO:0000259" key="11">
    <source>
        <dbReference type="PROSITE" id="PS51184"/>
    </source>
</evidence>
<keyword evidence="13" id="KW-1185">Reference proteome</keyword>
<dbReference type="STRING" id="4955.A0A1G4M976"/>
<evidence type="ECO:0000256" key="6">
    <source>
        <dbReference type="PROSITE-ProRule" id="PRU00146"/>
    </source>
</evidence>
<sequence>MAQDPAACSSPPMAQSSVHSAAPVHEPSQPVLASQNVNDSAASSGALRPPMLQSSPQDSRPGTSPMARRRDAYARPGAPTTSRFLRTLDSSASSFTTHHYNPYLYTQHKTRPNAPFDVLHIKNKRLVAGPDASEQVFYTQSGLKYTLCEGHIPVFRIRKDELPDPVSFYEQVEELGAHFGAVKLVVIQRPVLAGTPGPEQPAAPSSDSPAGHGVHSNSSPASDRVASHLASLSAFSLNTEHFWFKSRRQHLSSFENEAKKRLDFHRALHRFHKHRKDENGAQALGKIPSIDKRSLDLYRLRQCVQLRGGFQTVCRKKLWAQIGRELGYTGRIMSSLSTSLRSAYLKVFCEFDKFEEEQLAKKQVLLAPATPADPETSLLLPSQADNSKKRSLVHLGEEEMQATPAPKKPRCSTPRNYKVGGSCVEFGRLRDVLRFKGFFTNFEHLTESRKNITKPTDSTLPGYQFNFWQNATEIYEKSSHELKNSPIYNLRQYHEKSQKHLESIPTKYQDKYASVFRSNDKTELTTFERLFFEIIGDEDFSCDVDTGMNLPSAIHGSGFPTLSKNNEDLASALDPWNLNNVALSPKSLLRYLDTDHGDHTRTRLDVGMLFSVKGWTTEDNFLPCIDYNHLGSSKLWYIVPPEDMGRFEQLLESLEESDIHLEDGNSHKDEDFKTSEFYHCYLDTNPSKPVKTCPPRVNTHTILPSDIIGGLGKAGAKSKCLPNDIQFDPEFLKTQGIKLFKASQDPWSFIIKFPKAYSTTVASGFYVSENVHFAPHTWLNYALESEKWLSTHGILPGIHALQLFVNVILFSRHQELIKKIKSLTSNLVSEEIQGRKFLQNKFGNEYSIEINSFDFISDTSLIPTGFSKVLLTNKTDCVTLSLSEFLEYLVWKDDKAHIFDTCLYENGIHVSLHVCYTDQQLETIFFDKPKTDSVSLNQDQCLKMEEVGASGSISLEELINEKYKGKRVPFDELLTVFSRQGFSDDKEQQNSELRDCLTNISNIRSECKQFIKKLSVSKEELENGQGQFVKGFKIKELAPIPYQCVSQELHDLIQKLHCSSVEFPEMQELFVLWGKFKEFEVEAQMAISTSNILKLRELYKEGWTLGIFSKYEEPLRRALHESQWLEVYHEVIEEHKKMSEEEREHYTLDDLPSFLKFGIKYVSGSQHLDKLQKVRNLILECQDMVSRIKKLFKKRTNKIPIEQLENIITTIETKHLPINLEFQKKLKTILEYVEKRKREIAPYSKKLEVNDAYIELLEKQFEFKGVEILNLFDKFDGSPNDLRMTMTEIPDTSLFPKHVKKCKSWLQDMNRLLPRRNQLVKLLESTKTCLDVRADKFNHNEVHDAEARYCFCRKEDSGSAMVECEICREWYHINCINKGKWSLPSKESNVFVCPVCHPQDAFNPPMVEYKDLVELAIASSTLKIIPDRSILQNLFGILRAAITFCDVVQQELFDGNQGCIRPDASMNLVKFYIRKLTGSGCCITDTQEALSAFCRKSDLEKIQRLKDAKTILITGFENLVSNKVAKSAANVDSVTVKEESQPVTPVSSGATSDAPDKSLLSVDSLAGDAKEHDYHT</sequence>
<dbReference type="Gene3D" id="2.60.120.650">
    <property type="entry name" value="Cupin"/>
    <property type="match status" value="1"/>
</dbReference>
<evidence type="ECO:0000259" key="8">
    <source>
        <dbReference type="PROSITE" id="PS50016"/>
    </source>
</evidence>
<feature type="region of interest" description="Disordered" evidence="7">
    <location>
        <begin position="1536"/>
        <end position="1576"/>
    </location>
</feature>
<feature type="domain" description="JmjN" evidence="10">
    <location>
        <begin position="152"/>
        <end position="193"/>
    </location>
</feature>
<organism evidence="12 13">
    <name type="scientific">Lachancea fermentati</name>
    <name type="common">Zygosaccharomyces fermentati</name>
    <dbReference type="NCBI Taxonomy" id="4955"/>
    <lineage>
        <taxon>Eukaryota</taxon>
        <taxon>Fungi</taxon>
        <taxon>Dikarya</taxon>
        <taxon>Ascomycota</taxon>
        <taxon>Saccharomycotina</taxon>
        <taxon>Saccharomycetes</taxon>
        <taxon>Saccharomycetales</taxon>
        <taxon>Saccharomycetaceae</taxon>
        <taxon>Lachancea</taxon>
    </lineage>
</organism>
<evidence type="ECO:0000256" key="7">
    <source>
        <dbReference type="SAM" id="MobiDB-lite"/>
    </source>
</evidence>
<dbReference type="InterPro" id="IPR003347">
    <property type="entry name" value="JmjC_dom"/>
</dbReference>
<dbReference type="SMART" id="SM00249">
    <property type="entry name" value="PHD"/>
    <property type="match status" value="1"/>
</dbReference>
<dbReference type="CDD" id="cd16100">
    <property type="entry name" value="ARID"/>
    <property type="match status" value="1"/>
</dbReference>
<keyword evidence="4" id="KW-0862">Zinc</keyword>
<dbReference type="EMBL" id="LT598485">
    <property type="protein sequence ID" value="SCW00423.1"/>
    <property type="molecule type" value="Genomic_DNA"/>
</dbReference>
<evidence type="ECO:0000256" key="1">
    <source>
        <dbReference type="ARBA" id="ARBA00004123"/>
    </source>
</evidence>
<dbReference type="SUPFAM" id="SSF46774">
    <property type="entry name" value="ARID-like"/>
    <property type="match status" value="1"/>
</dbReference>
<dbReference type="InterPro" id="IPR019787">
    <property type="entry name" value="Znf_PHD-finger"/>
</dbReference>
<feature type="domain" description="JmjC" evidence="11">
    <location>
        <begin position="570"/>
        <end position="790"/>
    </location>
</feature>
<dbReference type="CDD" id="cd15518">
    <property type="entry name" value="PHD_Ecm5p_Lid2p_like"/>
    <property type="match status" value="1"/>
</dbReference>
<dbReference type="InterPro" id="IPR011011">
    <property type="entry name" value="Znf_FYVE_PHD"/>
</dbReference>
<dbReference type="InterPro" id="IPR013637">
    <property type="entry name" value="Lys_sp_deMease-like_dom"/>
</dbReference>
<dbReference type="SMART" id="SM01014">
    <property type="entry name" value="ARID"/>
    <property type="match status" value="1"/>
</dbReference>
<dbReference type="Pfam" id="PF01388">
    <property type="entry name" value="ARID"/>
    <property type="match status" value="1"/>
</dbReference>
<dbReference type="PROSITE" id="PS51183">
    <property type="entry name" value="JMJN"/>
    <property type="match status" value="1"/>
</dbReference>
<evidence type="ECO:0000259" key="9">
    <source>
        <dbReference type="PROSITE" id="PS51011"/>
    </source>
</evidence>
<feature type="region of interest" description="Disordered" evidence="7">
    <location>
        <begin position="1"/>
        <end position="82"/>
    </location>
</feature>
<dbReference type="OrthoDB" id="1678912at2759"/>
<name>A0A1G4M976_LACFM</name>